<dbReference type="AlphaFoldDB" id="T1GJY1"/>
<dbReference type="HOGENOM" id="CLU_2457346_0_0_1"/>
<organism evidence="2 3">
    <name type="scientific">Megaselia scalaris</name>
    <name type="common">Humpbacked fly</name>
    <name type="synonym">Phora scalaris</name>
    <dbReference type="NCBI Taxonomy" id="36166"/>
    <lineage>
        <taxon>Eukaryota</taxon>
        <taxon>Metazoa</taxon>
        <taxon>Ecdysozoa</taxon>
        <taxon>Arthropoda</taxon>
        <taxon>Hexapoda</taxon>
        <taxon>Insecta</taxon>
        <taxon>Pterygota</taxon>
        <taxon>Neoptera</taxon>
        <taxon>Endopterygota</taxon>
        <taxon>Diptera</taxon>
        <taxon>Brachycera</taxon>
        <taxon>Muscomorpha</taxon>
        <taxon>Platypezoidea</taxon>
        <taxon>Phoridae</taxon>
        <taxon>Megaseliini</taxon>
        <taxon>Megaselia</taxon>
    </lineage>
</organism>
<reference evidence="3" key="1">
    <citation type="submission" date="2013-02" db="EMBL/GenBank/DDBJ databases">
        <authorList>
            <person name="Hughes D."/>
        </authorList>
    </citation>
    <scope>NUCLEOTIDE SEQUENCE</scope>
    <source>
        <strain>Durham</strain>
        <strain evidence="3">NC isolate 2 -- Noor lab</strain>
    </source>
</reference>
<dbReference type="InterPro" id="IPR004170">
    <property type="entry name" value="WWE_dom"/>
</dbReference>
<reference evidence="2" key="2">
    <citation type="submission" date="2015-06" db="UniProtKB">
        <authorList>
            <consortium name="EnsemblMetazoa"/>
        </authorList>
    </citation>
    <scope>IDENTIFICATION</scope>
</reference>
<dbReference type="EMBL" id="CAQQ02393738">
    <property type="status" value="NOT_ANNOTATED_CDS"/>
    <property type="molecule type" value="Genomic_DNA"/>
</dbReference>
<name>T1GJY1_MEGSC</name>
<keyword evidence="3" id="KW-1185">Reference proteome</keyword>
<dbReference type="EnsemblMetazoa" id="MESCA003791-RA">
    <property type="protein sequence ID" value="MESCA003791-PA"/>
    <property type="gene ID" value="MESCA003791"/>
</dbReference>
<dbReference type="Gene3D" id="3.30.720.50">
    <property type="match status" value="1"/>
</dbReference>
<dbReference type="PROSITE" id="PS50918">
    <property type="entry name" value="WWE"/>
    <property type="match status" value="1"/>
</dbReference>
<dbReference type="Proteomes" id="UP000015102">
    <property type="component" value="Unassembled WGS sequence"/>
</dbReference>
<evidence type="ECO:0000313" key="2">
    <source>
        <dbReference type="EnsemblMetazoa" id="MESCA003791-PA"/>
    </source>
</evidence>
<evidence type="ECO:0000259" key="1">
    <source>
        <dbReference type="PROSITE" id="PS50918"/>
    </source>
</evidence>
<dbReference type="EMBL" id="CAQQ02393741">
    <property type="status" value="NOT_ANNOTATED_CDS"/>
    <property type="molecule type" value="Genomic_DNA"/>
</dbReference>
<dbReference type="Pfam" id="PF02825">
    <property type="entry name" value="WWE"/>
    <property type="match status" value="1"/>
</dbReference>
<proteinExistence type="predicted"/>
<protein>
    <recommendedName>
        <fullName evidence="1">WWE domain-containing protein</fullName>
    </recommendedName>
</protein>
<dbReference type="InterPro" id="IPR037197">
    <property type="entry name" value="WWE_dom_sf"/>
</dbReference>
<dbReference type="EMBL" id="CAQQ02393739">
    <property type="status" value="NOT_ANNOTATED_CDS"/>
    <property type="molecule type" value="Genomic_DNA"/>
</dbReference>
<sequence length="89" mass="10618">METKDDTKSVNYEIAWGIWGTYPAHRWAPYISYMEFIRTPQKLDRCVQLKSTAGKGTKWEWCDGNNFWHPYNIHIQCVIEESWAKGEQF</sequence>
<dbReference type="STRING" id="36166.T1GJY1"/>
<accession>T1GJY1</accession>
<dbReference type="EMBL" id="CAQQ02393740">
    <property type="status" value="NOT_ANNOTATED_CDS"/>
    <property type="molecule type" value="Genomic_DNA"/>
</dbReference>
<dbReference type="SUPFAM" id="SSF117839">
    <property type="entry name" value="WWE domain"/>
    <property type="match status" value="1"/>
</dbReference>
<evidence type="ECO:0000313" key="3">
    <source>
        <dbReference type="Proteomes" id="UP000015102"/>
    </source>
</evidence>
<feature type="domain" description="WWE" evidence="1">
    <location>
        <begin position="45"/>
        <end position="89"/>
    </location>
</feature>